<gene>
    <name evidence="1" type="ORF">N7539_005422</name>
</gene>
<dbReference type="RefSeq" id="XP_056790218.1">
    <property type="nucleotide sequence ID" value="XM_056935024.1"/>
</dbReference>
<sequence>MSKDHSSLHGIAWEERQIGCQHNQHVQSTRALAGKLHGLGDTRRPWEAECQEMRALAFRLKGLGEEHHQPPITPSQ</sequence>
<reference evidence="1" key="1">
    <citation type="submission" date="2022-12" db="EMBL/GenBank/DDBJ databases">
        <authorList>
            <person name="Petersen C."/>
        </authorList>
    </citation>
    <scope>NUCLEOTIDE SEQUENCE</scope>
    <source>
        <strain evidence="1">IBT 30728</strain>
    </source>
</reference>
<name>A0A9W9X7B6_9EURO</name>
<evidence type="ECO:0000313" key="2">
    <source>
        <dbReference type="Proteomes" id="UP001148312"/>
    </source>
</evidence>
<protein>
    <submittedName>
        <fullName evidence="1">Uncharacterized protein</fullName>
    </submittedName>
</protein>
<evidence type="ECO:0000313" key="1">
    <source>
        <dbReference type="EMBL" id="KAJ5485434.1"/>
    </source>
</evidence>
<dbReference type="GeneID" id="81625273"/>
<accession>A0A9W9X7B6</accession>
<reference evidence="1" key="2">
    <citation type="journal article" date="2023" name="IMA Fungus">
        <title>Comparative genomic study of the Penicillium genus elucidates a diverse pangenome and 15 lateral gene transfer events.</title>
        <authorList>
            <person name="Petersen C."/>
            <person name="Sorensen T."/>
            <person name="Nielsen M.R."/>
            <person name="Sondergaard T.E."/>
            <person name="Sorensen J.L."/>
            <person name="Fitzpatrick D.A."/>
            <person name="Frisvad J.C."/>
            <person name="Nielsen K.L."/>
        </authorList>
    </citation>
    <scope>NUCLEOTIDE SEQUENCE</scope>
    <source>
        <strain evidence="1">IBT 30728</strain>
    </source>
</reference>
<organism evidence="1 2">
    <name type="scientific">Penicillium diatomitis</name>
    <dbReference type="NCBI Taxonomy" id="2819901"/>
    <lineage>
        <taxon>Eukaryota</taxon>
        <taxon>Fungi</taxon>
        <taxon>Dikarya</taxon>
        <taxon>Ascomycota</taxon>
        <taxon>Pezizomycotina</taxon>
        <taxon>Eurotiomycetes</taxon>
        <taxon>Eurotiomycetidae</taxon>
        <taxon>Eurotiales</taxon>
        <taxon>Aspergillaceae</taxon>
        <taxon>Penicillium</taxon>
    </lineage>
</organism>
<proteinExistence type="predicted"/>
<dbReference type="EMBL" id="JAPWDQ010000005">
    <property type="protein sequence ID" value="KAJ5485434.1"/>
    <property type="molecule type" value="Genomic_DNA"/>
</dbReference>
<dbReference type="Proteomes" id="UP001148312">
    <property type="component" value="Unassembled WGS sequence"/>
</dbReference>
<keyword evidence="2" id="KW-1185">Reference proteome</keyword>
<comment type="caution">
    <text evidence="1">The sequence shown here is derived from an EMBL/GenBank/DDBJ whole genome shotgun (WGS) entry which is preliminary data.</text>
</comment>
<dbReference type="AlphaFoldDB" id="A0A9W9X7B6"/>